<evidence type="ECO:0000313" key="2">
    <source>
        <dbReference type="Proteomes" id="UP000297753"/>
    </source>
</evidence>
<gene>
    <name evidence="1" type="primary">pilM</name>
    <name evidence="1" type="ORF">ELS82_17070</name>
</gene>
<dbReference type="PIRSF" id="PIRSF019169">
    <property type="entry name" value="PilM"/>
    <property type="match status" value="1"/>
</dbReference>
<dbReference type="InterPro" id="IPR050696">
    <property type="entry name" value="FtsA/MreB"/>
</dbReference>
<dbReference type="InterPro" id="IPR043129">
    <property type="entry name" value="ATPase_NBD"/>
</dbReference>
<name>A0A4Y8WBU0_9VIBR</name>
<dbReference type="RefSeq" id="WP_134836547.1">
    <property type="nucleotide sequence ID" value="NZ_SATR01000029.1"/>
</dbReference>
<dbReference type="EMBL" id="SATR01000029">
    <property type="protein sequence ID" value="TFH90382.1"/>
    <property type="molecule type" value="Genomic_DNA"/>
</dbReference>
<dbReference type="Gene3D" id="3.30.1490.300">
    <property type="match status" value="1"/>
</dbReference>
<sequence length="331" mass="37107">MGKSLVTGIDIGHHSIKAVVLKPYKGTFVLVDYQELPIESGIFSDNHMLNYQKIVKKLKELRKYLPRFSHKVALSVPDSAVISKQLQIDRDLEGQEREFAIFEAFSHQSPFPIEALSLDFVPVESSSAQESACSYQVYATRKELIESRIEAVSKAGYTPVLIDVQAHCLAQLWQQAAHKYQQQQWIILDVGLSQSSLIIDFNNKAPLYKELPIGTQMIETLTSSEGLRHQSTEQFIYTLIDKLKRQMQIMTSMHDTAIKGVWLCGGGAMIPLLAEEIARRLAIPCELLNPLTLLANSTQQSQESLLRGYSYATAAGLAMRGIEWLESKHAA</sequence>
<evidence type="ECO:0000313" key="1">
    <source>
        <dbReference type="EMBL" id="TFH90382.1"/>
    </source>
</evidence>
<dbReference type="Pfam" id="PF11104">
    <property type="entry name" value="PilM_2"/>
    <property type="match status" value="2"/>
</dbReference>
<dbReference type="Proteomes" id="UP000297753">
    <property type="component" value="Unassembled WGS sequence"/>
</dbReference>
<dbReference type="CDD" id="cd24049">
    <property type="entry name" value="ASKHA_NBD_PilM"/>
    <property type="match status" value="1"/>
</dbReference>
<dbReference type="Gene3D" id="3.30.420.40">
    <property type="match status" value="2"/>
</dbReference>
<reference evidence="1 2" key="1">
    <citation type="submission" date="2019-01" db="EMBL/GenBank/DDBJ databases">
        <title>Vibrio BEI176 sp. nov, a marine bacterium isolated from China: eastern marignal seas.</title>
        <authorList>
            <person name="Li B."/>
        </authorList>
    </citation>
    <scope>NUCLEOTIDE SEQUENCE [LARGE SCALE GENOMIC DNA]</scope>
    <source>
        <strain evidence="1 2">BEI176</strain>
    </source>
</reference>
<accession>A0A4Y8WBU0</accession>
<dbReference type="InterPro" id="IPR005883">
    <property type="entry name" value="PilM"/>
</dbReference>
<organism evidence="1 2">
    <name type="scientific">Vibrio ouci</name>
    <dbReference type="NCBI Taxonomy" id="2499078"/>
    <lineage>
        <taxon>Bacteria</taxon>
        <taxon>Pseudomonadati</taxon>
        <taxon>Pseudomonadota</taxon>
        <taxon>Gammaproteobacteria</taxon>
        <taxon>Vibrionales</taxon>
        <taxon>Vibrionaceae</taxon>
        <taxon>Vibrio</taxon>
    </lineage>
</organism>
<protein>
    <submittedName>
        <fullName evidence="1">Type IV pilus assembly protein PilM</fullName>
    </submittedName>
</protein>
<comment type="caution">
    <text evidence="1">The sequence shown here is derived from an EMBL/GenBank/DDBJ whole genome shotgun (WGS) entry which is preliminary data.</text>
</comment>
<proteinExistence type="predicted"/>
<dbReference type="NCBIfam" id="TIGR01175">
    <property type="entry name" value="pilM"/>
    <property type="match status" value="1"/>
</dbReference>
<dbReference type="SUPFAM" id="SSF53067">
    <property type="entry name" value="Actin-like ATPase domain"/>
    <property type="match status" value="2"/>
</dbReference>
<dbReference type="PANTHER" id="PTHR32432">
    <property type="entry name" value="CELL DIVISION PROTEIN FTSA-RELATED"/>
    <property type="match status" value="1"/>
</dbReference>
<dbReference type="AlphaFoldDB" id="A0A4Y8WBU0"/>
<dbReference type="OrthoDB" id="9773403at2"/>
<keyword evidence="2" id="KW-1185">Reference proteome</keyword>
<dbReference type="PANTHER" id="PTHR32432:SF3">
    <property type="entry name" value="ETHANOLAMINE UTILIZATION PROTEIN EUTJ"/>
    <property type="match status" value="1"/>
</dbReference>